<dbReference type="Pfam" id="PF00128">
    <property type="entry name" value="Alpha-amylase"/>
    <property type="match status" value="1"/>
</dbReference>
<dbReference type="InterPro" id="IPR013780">
    <property type="entry name" value="Glyco_hydro_b"/>
</dbReference>
<evidence type="ECO:0000313" key="6">
    <source>
        <dbReference type="EMBL" id="QDL93726.1"/>
    </source>
</evidence>
<evidence type="ECO:0000256" key="3">
    <source>
        <dbReference type="ARBA" id="ARBA00023295"/>
    </source>
</evidence>
<dbReference type="PANTHER" id="PTHR10357">
    <property type="entry name" value="ALPHA-AMYLASE FAMILY MEMBER"/>
    <property type="match status" value="1"/>
</dbReference>
<dbReference type="InterPro" id="IPR045857">
    <property type="entry name" value="O16G_dom_2"/>
</dbReference>
<dbReference type="CDD" id="cd11330">
    <property type="entry name" value="AmyAc_OligoGlu"/>
    <property type="match status" value="1"/>
</dbReference>
<dbReference type="PANTHER" id="PTHR10357:SF179">
    <property type="entry name" value="NEUTRAL AND BASIC AMINO ACID TRANSPORT PROTEIN RBAT"/>
    <property type="match status" value="1"/>
</dbReference>
<dbReference type="AlphaFoldDB" id="A0A5B8FXV3"/>
<feature type="domain" description="Glycosyl hydrolase family 13 catalytic" evidence="5">
    <location>
        <begin position="30"/>
        <end position="417"/>
    </location>
</feature>
<keyword evidence="3" id="KW-0326">Glycosidase</keyword>
<dbReference type="OrthoDB" id="9805159at2"/>
<dbReference type="Gene3D" id="3.90.400.10">
    <property type="entry name" value="Oligo-1,6-glucosidase, Domain 2"/>
    <property type="match status" value="1"/>
</dbReference>
<evidence type="ECO:0000256" key="2">
    <source>
        <dbReference type="ARBA" id="ARBA00022801"/>
    </source>
</evidence>
<sequence>MPFGAMSASPIQTGQLGGDPDWWRGGVIYQIYPRSFVDLNGDGVGDLAGINSRLDHVAGLGVDAIWISPFFPSPMADFGYDVSDYRGVDPLFGTIQDFDNLLSSAHEKGLRVLLDLVLSHTSDQHSWFQESRVDRTNSRADWYVWADPKPDGTAPNNWLSIFGGPAWEWDTRRRQYYMHNFLAAQPDLNFHNPQVQEAMLNVARFWLERGVDGFRLDTANMYAHDPALTDNPPRSQPAVPGVPEQNPYAMQEPIHNINRPETLEFHERLRKLTDEFNATTLVGELGVVPDMYASLTEYTAPGRLHMAYSFDLLGGEFKAQFFRRTAERMSRRAGECWPSWALSNHDVARAISRWRLGSNAQTAAPLLMAILCSLRGTPCIYQGEELGLTEATIPYELLQDPYGKRFWPEYQGRDGCRTPMPWASGAAHYGFSDATPWLPSAPEHGPLSVNDQDMNEGSVLNRVRRFLRWRGGFDQLRKGDIRFLDADPDVLAFLRQGAEADMLCLFNISDRQRSFETGEFTSVAPLTGHGFSGELLGLGVILPPFEAFFGTVPPQTWG</sequence>
<dbReference type="EMBL" id="CP040818">
    <property type="protein sequence ID" value="QDL93726.1"/>
    <property type="molecule type" value="Genomic_DNA"/>
</dbReference>
<dbReference type="Gene3D" id="3.20.20.80">
    <property type="entry name" value="Glycosidases"/>
    <property type="match status" value="2"/>
</dbReference>
<dbReference type="FunFam" id="3.90.400.10:FF:000002">
    <property type="entry name" value="Sucrose isomerase"/>
    <property type="match status" value="1"/>
</dbReference>
<dbReference type="SUPFAM" id="SSF51011">
    <property type="entry name" value="Glycosyl hydrolase domain"/>
    <property type="match status" value="1"/>
</dbReference>
<protein>
    <submittedName>
        <fullName evidence="6">Alpha-glucosidase</fullName>
    </submittedName>
</protein>
<feature type="region of interest" description="Disordered" evidence="4">
    <location>
        <begin position="225"/>
        <end position="247"/>
    </location>
</feature>
<dbReference type="Gene3D" id="2.60.40.1180">
    <property type="entry name" value="Golgi alpha-mannosidase II"/>
    <property type="match status" value="1"/>
</dbReference>
<dbReference type="InterPro" id="IPR017853">
    <property type="entry name" value="GH"/>
</dbReference>
<name>A0A5B8FXV3_9RHOB</name>
<dbReference type="SUPFAM" id="SSF51445">
    <property type="entry name" value="(Trans)glycosidases"/>
    <property type="match status" value="1"/>
</dbReference>
<evidence type="ECO:0000256" key="4">
    <source>
        <dbReference type="SAM" id="MobiDB-lite"/>
    </source>
</evidence>
<reference evidence="6 7" key="1">
    <citation type="submission" date="2019-06" db="EMBL/GenBank/DDBJ databases">
        <title>Genome sequence of Rhodobacteraceae bacterium D4M1.</title>
        <authorList>
            <person name="Cao J."/>
        </authorList>
    </citation>
    <scope>NUCLEOTIDE SEQUENCE [LARGE SCALE GENOMIC DNA]</scope>
    <source>
        <strain evidence="6 7">D4M1</strain>
    </source>
</reference>
<comment type="similarity">
    <text evidence="1">Belongs to the glycosyl hydrolase 13 family.</text>
</comment>
<dbReference type="Proteomes" id="UP000305888">
    <property type="component" value="Chromosome"/>
</dbReference>
<keyword evidence="2" id="KW-0378">Hydrolase</keyword>
<dbReference type="SMART" id="SM00642">
    <property type="entry name" value="Aamy"/>
    <property type="match status" value="1"/>
</dbReference>
<accession>A0A5B8FXV3</accession>
<proteinExistence type="inferred from homology"/>
<gene>
    <name evidence="6" type="ORF">FDP22_13960</name>
</gene>
<evidence type="ECO:0000256" key="1">
    <source>
        <dbReference type="ARBA" id="ARBA00008061"/>
    </source>
</evidence>
<dbReference type="InterPro" id="IPR006047">
    <property type="entry name" value="GH13_cat_dom"/>
</dbReference>
<evidence type="ECO:0000259" key="5">
    <source>
        <dbReference type="SMART" id="SM00642"/>
    </source>
</evidence>
<dbReference type="KEGG" id="ppru:FDP22_13960"/>
<keyword evidence="7" id="KW-1185">Reference proteome</keyword>
<dbReference type="GO" id="GO:0004556">
    <property type="term" value="F:alpha-amylase activity"/>
    <property type="evidence" value="ECO:0007669"/>
    <property type="project" value="TreeGrafter"/>
</dbReference>
<dbReference type="GO" id="GO:0009313">
    <property type="term" value="P:oligosaccharide catabolic process"/>
    <property type="evidence" value="ECO:0007669"/>
    <property type="project" value="TreeGrafter"/>
</dbReference>
<organism evidence="6 7">
    <name type="scientific">Paroceanicella profunda</name>
    <dbReference type="NCBI Taxonomy" id="2579971"/>
    <lineage>
        <taxon>Bacteria</taxon>
        <taxon>Pseudomonadati</taxon>
        <taxon>Pseudomonadota</taxon>
        <taxon>Alphaproteobacteria</taxon>
        <taxon>Rhodobacterales</taxon>
        <taxon>Paracoccaceae</taxon>
        <taxon>Paroceanicella</taxon>
    </lineage>
</organism>
<evidence type="ECO:0000313" key="7">
    <source>
        <dbReference type="Proteomes" id="UP000305888"/>
    </source>
</evidence>